<evidence type="ECO:0000313" key="2">
    <source>
        <dbReference type="Proteomes" id="UP000789396"/>
    </source>
</evidence>
<sequence length="257" mass="30430">MSDLKMCTSCMHFLPPDAFIYKNKNYKTCSDCLTTRSNKRAEKKVLSTNNQLDNMIAFTEIIEYVSNQIASIEQNSKIFFSICVKLDNDILVKVNHNMRLLVRLIVDEIKEGDGYNWTVGTFYLPYSQSCELEREYKESNRKRMTRFDCHSKLVINVDVDAKEIRIKLSHDIQHEKPINVMTSEEIKREIMLNIHMNPVQIRTHLHQKFDISQVTPKQINYWWSVFNQHFFKLDKDLVTSAHRFLENPSNNSKFCYE</sequence>
<protein>
    <submittedName>
        <fullName evidence="1">13112_t:CDS:1</fullName>
    </submittedName>
</protein>
<dbReference type="Proteomes" id="UP000789396">
    <property type="component" value="Unassembled WGS sequence"/>
</dbReference>
<keyword evidence="2" id="KW-1185">Reference proteome</keyword>
<reference evidence="1" key="1">
    <citation type="submission" date="2021-06" db="EMBL/GenBank/DDBJ databases">
        <authorList>
            <person name="Kallberg Y."/>
            <person name="Tangrot J."/>
            <person name="Rosling A."/>
        </authorList>
    </citation>
    <scope>NUCLEOTIDE SEQUENCE</scope>
    <source>
        <strain evidence="1">IN212</strain>
    </source>
</reference>
<comment type="caution">
    <text evidence="1">The sequence shown here is derived from an EMBL/GenBank/DDBJ whole genome shotgun (WGS) entry which is preliminary data.</text>
</comment>
<proteinExistence type="predicted"/>
<gene>
    <name evidence="1" type="ORF">RFULGI_LOCUS505</name>
</gene>
<dbReference type="OrthoDB" id="2436054at2759"/>
<accession>A0A9N8Z003</accession>
<organism evidence="1 2">
    <name type="scientific">Racocetra fulgida</name>
    <dbReference type="NCBI Taxonomy" id="60492"/>
    <lineage>
        <taxon>Eukaryota</taxon>
        <taxon>Fungi</taxon>
        <taxon>Fungi incertae sedis</taxon>
        <taxon>Mucoromycota</taxon>
        <taxon>Glomeromycotina</taxon>
        <taxon>Glomeromycetes</taxon>
        <taxon>Diversisporales</taxon>
        <taxon>Gigasporaceae</taxon>
        <taxon>Racocetra</taxon>
    </lineage>
</organism>
<name>A0A9N8Z003_9GLOM</name>
<dbReference type="EMBL" id="CAJVPZ010000199">
    <property type="protein sequence ID" value="CAG8456975.1"/>
    <property type="molecule type" value="Genomic_DNA"/>
</dbReference>
<evidence type="ECO:0000313" key="1">
    <source>
        <dbReference type="EMBL" id="CAG8456975.1"/>
    </source>
</evidence>
<dbReference type="AlphaFoldDB" id="A0A9N8Z003"/>